<dbReference type="PANTHER" id="PTHR31124">
    <property type="entry name" value="APICAL MERISTEM FORMATION PROTEIN-RELATED-RELATED"/>
    <property type="match status" value="1"/>
</dbReference>
<dbReference type="Proteomes" id="UP000011750">
    <property type="component" value="Chromosome A10"/>
</dbReference>
<dbReference type="InParanoid" id="M4CF77"/>
<accession>M4CF77</accession>
<organism evidence="1 2">
    <name type="scientific">Brassica campestris</name>
    <name type="common">Field mustard</name>
    <dbReference type="NCBI Taxonomy" id="3711"/>
    <lineage>
        <taxon>Eukaryota</taxon>
        <taxon>Viridiplantae</taxon>
        <taxon>Streptophyta</taxon>
        <taxon>Embryophyta</taxon>
        <taxon>Tracheophyta</taxon>
        <taxon>Spermatophyta</taxon>
        <taxon>Magnoliopsida</taxon>
        <taxon>eudicotyledons</taxon>
        <taxon>Gunneridae</taxon>
        <taxon>Pentapetalae</taxon>
        <taxon>rosids</taxon>
        <taxon>malvids</taxon>
        <taxon>Brassicales</taxon>
        <taxon>Brassicaceae</taxon>
        <taxon>Brassiceae</taxon>
        <taxon>Brassica</taxon>
    </lineage>
</organism>
<evidence type="ECO:0000313" key="1">
    <source>
        <dbReference type="EnsemblPlants" id="Bra002859.1-P"/>
    </source>
</evidence>
<reference evidence="1 2" key="2">
    <citation type="journal article" date="2018" name="Hortic Res">
        <title>Improved Brassica rapa reference genome by single-molecule sequencing and chromosome conformation capture technologies.</title>
        <authorList>
            <person name="Zhang L."/>
            <person name="Cai X."/>
            <person name="Wu J."/>
            <person name="Liu M."/>
            <person name="Grob S."/>
            <person name="Cheng F."/>
            <person name="Liang J."/>
            <person name="Cai C."/>
            <person name="Liu Z."/>
            <person name="Liu B."/>
            <person name="Wang F."/>
            <person name="Li S."/>
            <person name="Liu F."/>
            <person name="Li X."/>
            <person name="Cheng L."/>
            <person name="Yang W."/>
            <person name="Li M.H."/>
            <person name="Grossniklaus U."/>
            <person name="Zheng H."/>
            <person name="Wang X."/>
        </authorList>
    </citation>
    <scope>NUCLEOTIDE SEQUENCE [LARGE SCALE GENOMIC DNA]</scope>
    <source>
        <strain evidence="1 2">cv. Chiifu-401-42</strain>
    </source>
</reference>
<dbReference type="AlphaFoldDB" id="M4CF77"/>
<dbReference type="HOGENOM" id="CLU_2088239_0_0_1"/>
<keyword evidence="2" id="KW-1185">Reference proteome</keyword>
<dbReference type="Gramene" id="Bra002859.1">
    <property type="protein sequence ID" value="Bra002859.1-P"/>
    <property type="gene ID" value="Bra002859"/>
</dbReference>
<reference evidence="1" key="3">
    <citation type="submission" date="2023-03" db="UniProtKB">
        <authorList>
            <consortium name="EnsemblPlants"/>
        </authorList>
    </citation>
    <scope>IDENTIFICATION</scope>
    <source>
        <strain evidence="1">cv. Chiifu-401-42</strain>
    </source>
</reference>
<protein>
    <recommendedName>
        <fullName evidence="3">NAC domain-containing protein</fullName>
    </recommendedName>
</protein>
<name>M4CF77_BRACM</name>
<dbReference type="EnsemblPlants" id="Bra002859.1">
    <property type="protein sequence ID" value="Bra002859.1-P"/>
    <property type="gene ID" value="Bra002859"/>
</dbReference>
<sequence length="117" mass="13359">MASAEYLRIRNELMGAGDELILSRYLKPMIDEGASWPQHFDEDSDVFNKNPSAISNTLFVIVKPRTETCGKTDGCEYGSWRTYRNQVVTVTQRSTSNSRTLLLLLERTQKLKALNTR</sequence>
<dbReference type="PANTHER" id="PTHR31124:SF9">
    <property type="entry name" value="NAC DOMAIN-CONTAINING PROTEIN"/>
    <property type="match status" value="1"/>
</dbReference>
<proteinExistence type="predicted"/>
<evidence type="ECO:0008006" key="3">
    <source>
        <dbReference type="Google" id="ProtNLM"/>
    </source>
</evidence>
<reference evidence="1 2" key="1">
    <citation type="journal article" date="2011" name="Nat. Genet.">
        <title>The genome of the mesopolyploid crop species Brassica rapa.</title>
        <authorList>
            <consortium name="Brassica rapa Genome Sequencing Project Consortium"/>
            <person name="Wang X."/>
            <person name="Wang H."/>
            <person name="Wang J."/>
            <person name="Sun R."/>
            <person name="Wu J."/>
            <person name="Liu S."/>
            <person name="Bai Y."/>
            <person name="Mun J.H."/>
            <person name="Bancroft I."/>
            <person name="Cheng F."/>
            <person name="Huang S."/>
            <person name="Li X."/>
            <person name="Hua W."/>
            <person name="Wang J."/>
            <person name="Wang X."/>
            <person name="Freeling M."/>
            <person name="Pires J.C."/>
            <person name="Paterson A.H."/>
            <person name="Chalhoub B."/>
            <person name="Wang B."/>
            <person name="Hayward A."/>
            <person name="Sharpe A.G."/>
            <person name="Park B.S."/>
            <person name="Weisshaar B."/>
            <person name="Liu B."/>
            <person name="Li B."/>
            <person name="Liu B."/>
            <person name="Tong C."/>
            <person name="Song C."/>
            <person name="Duran C."/>
            <person name="Peng C."/>
            <person name="Geng C."/>
            <person name="Koh C."/>
            <person name="Lin C."/>
            <person name="Edwards D."/>
            <person name="Mu D."/>
            <person name="Shen D."/>
            <person name="Soumpourou E."/>
            <person name="Li F."/>
            <person name="Fraser F."/>
            <person name="Conant G."/>
            <person name="Lassalle G."/>
            <person name="King G.J."/>
            <person name="Bonnema G."/>
            <person name="Tang H."/>
            <person name="Wang H."/>
            <person name="Belcram H."/>
            <person name="Zhou H."/>
            <person name="Hirakawa H."/>
            <person name="Abe H."/>
            <person name="Guo H."/>
            <person name="Wang H."/>
            <person name="Jin H."/>
            <person name="Parkin I.A."/>
            <person name="Batley J."/>
            <person name="Kim J.S."/>
            <person name="Just J."/>
            <person name="Li J."/>
            <person name="Xu J."/>
            <person name="Deng J."/>
            <person name="Kim J.A."/>
            <person name="Li J."/>
            <person name="Yu J."/>
            <person name="Meng J."/>
            <person name="Wang J."/>
            <person name="Min J."/>
            <person name="Poulain J."/>
            <person name="Wang J."/>
            <person name="Hatakeyama K."/>
            <person name="Wu K."/>
            <person name="Wang L."/>
            <person name="Fang L."/>
            <person name="Trick M."/>
            <person name="Links M.G."/>
            <person name="Zhao M."/>
            <person name="Jin M."/>
            <person name="Ramchiary N."/>
            <person name="Drou N."/>
            <person name="Berkman P.J."/>
            <person name="Cai Q."/>
            <person name="Huang Q."/>
            <person name="Li R."/>
            <person name="Tabata S."/>
            <person name="Cheng S."/>
            <person name="Zhang S."/>
            <person name="Zhang S."/>
            <person name="Huang S."/>
            <person name="Sato S."/>
            <person name="Sun S."/>
            <person name="Kwon S.J."/>
            <person name="Choi S.R."/>
            <person name="Lee T.H."/>
            <person name="Fan W."/>
            <person name="Zhao X."/>
            <person name="Tan X."/>
            <person name="Xu X."/>
            <person name="Wang Y."/>
            <person name="Qiu Y."/>
            <person name="Yin Y."/>
            <person name="Li Y."/>
            <person name="Du Y."/>
            <person name="Liao Y."/>
            <person name="Lim Y."/>
            <person name="Narusaka Y."/>
            <person name="Wang Y."/>
            <person name="Wang Z."/>
            <person name="Li Z."/>
            <person name="Wang Z."/>
            <person name="Xiong Z."/>
            <person name="Zhang Z."/>
        </authorList>
    </citation>
    <scope>NUCLEOTIDE SEQUENCE [LARGE SCALE GENOMIC DNA]</scope>
    <source>
        <strain evidence="1 2">cv. Chiifu-401-42</strain>
    </source>
</reference>
<evidence type="ECO:0000313" key="2">
    <source>
        <dbReference type="Proteomes" id="UP000011750"/>
    </source>
</evidence>